<evidence type="ECO:0000313" key="1">
    <source>
        <dbReference type="EMBL" id="SJM92846.1"/>
    </source>
</evidence>
<dbReference type="Proteomes" id="UP000195442">
    <property type="component" value="Unassembled WGS sequence"/>
</dbReference>
<name>A0A1R4H9I5_9GAMM</name>
<dbReference type="EMBL" id="FUKJ01000219">
    <property type="protein sequence ID" value="SJM92846.1"/>
    <property type="molecule type" value="Genomic_DNA"/>
</dbReference>
<dbReference type="AlphaFoldDB" id="A0A1R4H9I5"/>
<accession>A0A1R4H9I5</accession>
<reference evidence="2" key="1">
    <citation type="submission" date="2017-02" db="EMBL/GenBank/DDBJ databases">
        <authorList>
            <person name="Daims H."/>
        </authorList>
    </citation>
    <scope>NUCLEOTIDE SEQUENCE [LARGE SCALE GENOMIC DNA]</scope>
</reference>
<sequence length="186" mass="20727">MRFWGSFTRLLSGLMTIVFTLAIVTANTLPANATSSEQALTVAFLYNFLKFAEWPQQATTSNELTLCVTDSSSFDSDLEAISGRPAQNKTVRIKRIELGDKASDCQLLFLPREEKPVRIREWLKRTKNTPILMVSSVDGFLEMGGMIVLIDDGNRLQFEVNLEQVKANGLKLSAQLLKIARAVQGK</sequence>
<dbReference type="OrthoDB" id="277577at2"/>
<evidence type="ECO:0000313" key="2">
    <source>
        <dbReference type="Proteomes" id="UP000195442"/>
    </source>
</evidence>
<protein>
    <submittedName>
        <fullName evidence="1">Putative transmembrane protein</fullName>
    </submittedName>
</protein>
<keyword evidence="1" id="KW-0812">Transmembrane</keyword>
<gene>
    <name evidence="1" type="ORF">CRENPOLYSF2_2960004</name>
</gene>
<dbReference type="Pfam" id="PF13689">
    <property type="entry name" value="DUF4154"/>
    <property type="match status" value="1"/>
</dbReference>
<organism evidence="1 2">
    <name type="scientific">Crenothrix polyspora</name>
    <dbReference type="NCBI Taxonomy" id="360316"/>
    <lineage>
        <taxon>Bacteria</taxon>
        <taxon>Pseudomonadati</taxon>
        <taxon>Pseudomonadota</taxon>
        <taxon>Gammaproteobacteria</taxon>
        <taxon>Methylococcales</taxon>
        <taxon>Crenotrichaceae</taxon>
        <taxon>Crenothrix</taxon>
    </lineage>
</organism>
<dbReference type="InterPro" id="IPR025293">
    <property type="entry name" value="YfiR/HmsC-like"/>
</dbReference>
<keyword evidence="1" id="KW-0472">Membrane</keyword>
<proteinExistence type="predicted"/>
<keyword evidence="2" id="KW-1185">Reference proteome</keyword>